<dbReference type="Proteomes" id="UP000788993">
    <property type="component" value="Unassembled WGS sequence"/>
</dbReference>
<dbReference type="AlphaFoldDB" id="A0A9P8PQX0"/>
<comment type="caution">
    <text evidence="2">The sequence shown here is derived from an EMBL/GenBank/DDBJ whole genome shotgun (WGS) entry which is preliminary data.</text>
</comment>
<evidence type="ECO:0000256" key="1">
    <source>
        <dbReference type="SAM" id="SignalP"/>
    </source>
</evidence>
<keyword evidence="1" id="KW-0732">Signal</keyword>
<proteinExistence type="predicted"/>
<accession>A0A9P8PQX0</accession>
<evidence type="ECO:0000313" key="3">
    <source>
        <dbReference type="Proteomes" id="UP000788993"/>
    </source>
</evidence>
<reference evidence="2" key="2">
    <citation type="submission" date="2021-01" db="EMBL/GenBank/DDBJ databases">
        <authorList>
            <person name="Schikora-Tamarit M.A."/>
        </authorList>
    </citation>
    <scope>NUCLEOTIDE SEQUENCE</scope>
    <source>
        <strain evidence="2">NCAIM Y.01608</strain>
    </source>
</reference>
<sequence length="136" mass="14581">MSLAIFSSRGSAMTVRLFFMLADSVTSFTLDMSKHVSENRATGSLTLISNLAYNRRKSWSKQSKPSVNFESSDGFAGCTATLKTGLDILSNGLNMSSDAELSFWSKMVAVLLINTSMSCPDINPIDPAGIPSTGIL</sequence>
<feature type="signal peptide" evidence="1">
    <location>
        <begin position="1"/>
        <end position="27"/>
    </location>
</feature>
<evidence type="ECO:0000313" key="2">
    <source>
        <dbReference type="EMBL" id="KAH3676667.1"/>
    </source>
</evidence>
<feature type="chain" id="PRO_5040210414" evidence="1">
    <location>
        <begin position="28"/>
        <end position="136"/>
    </location>
</feature>
<organism evidence="2 3">
    <name type="scientific">Ogataea polymorpha</name>
    <dbReference type="NCBI Taxonomy" id="460523"/>
    <lineage>
        <taxon>Eukaryota</taxon>
        <taxon>Fungi</taxon>
        <taxon>Dikarya</taxon>
        <taxon>Ascomycota</taxon>
        <taxon>Saccharomycotina</taxon>
        <taxon>Pichiomycetes</taxon>
        <taxon>Pichiales</taxon>
        <taxon>Pichiaceae</taxon>
        <taxon>Ogataea</taxon>
    </lineage>
</organism>
<name>A0A9P8PQX0_9ASCO</name>
<gene>
    <name evidence="2" type="ORF">OGATHE_001156</name>
</gene>
<dbReference type="EMBL" id="JAEUBD010000146">
    <property type="protein sequence ID" value="KAH3676667.1"/>
    <property type="molecule type" value="Genomic_DNA"/>
</dbReference>
<reference evidence="2" key="1">
    <citation type="journal article" date="2021" name="Open Biol.">
        <title>Shared evolutionary footprints suggest mitochondrial oxidative damage underlies multiple complex I losses in fungi.</title>
        <authorList>
            <person name="Schikora-Tamarit M.A."/>
            <person name="Marcet-Houben M."/>
            <person name="Nosek J."/>
            <person name="Gabaldon T."/>
        </authorList>
    </citation>
    <scope>NUCLEOTIDE SEQUENCE</scope>
    <source>
        <strain evidence="2">NCAIM Y.01608</strain>
    </source>
</reference>
<protein>
    <submittedName>
        <fullName evidence="2">Uncharacterized protein</fullName>
    </submittedName>
</protein>
<keyword evidence="3" id="KW-1185">Reference proteome</keyword>